<dbReference type="AlphaFoldDB" id="M5D537"/>
<evidence type="ECO:0000256" key="4">
    <source>
        <dbReference type="SAM" id="MobiDB-lite"/>
    </source>
</evidence>
<comment type="similarity">
    <text evidence="3">Belongs to the TGF-beta family.</text>
</comment>
<name>M5D537_LATME</name>
<dbReference type="InterPro" id="IPR001839">
    <property type="entry name" value="TGF-b_C"/>
</dbReference>
<keyword evidence="5" id="KW-0732">Signal</keyword>
<organism evidence="7">
    <name type="scientific">Latimeria menadoensis</name>
    <name type="common">Indonesian coelacanth</name>
    <dbReference type="NCBI Taxonomy" id="106881"/>
    <lineage>
        <taxon>Eukaryota</taxon>
        <taxon>Metazoa</taxon>
        <taxon>Chordata</taxon>
        <taxon>Craniata</taxon>
        <taxon>Vertebrata</taxon>
        <taxon>Euteleostomi</taxon>
        <taxon>Coelacanthiformes</taxon>
        <taxon>Coelacanthidae</taxon>
        <taxon>Latimeria</taxon>
    </lineage>
</organism>
<sequence length="230" mass="25864">MILLCISLGVWGVILASFAPGGIALPSRHVEEGPLPTPEPPVAVGPAASLVRCKDRIVEEVKEMLLKAFCLEKVPQFKTEGVDHMRSALKTRLHSHSQKSRDSRRGNVTDDGSPANSELANATLSNDTARAMMHKHCCQITTEIFITELGWENWLIYPEAITYTDCVSCRYARDVVSRDCRQERMIARPKQAKPRCCKAVREEWITFIYLDNYSLIMENVPLTRECGCQV</sequence>
<reference evidence="7" key="1">
    <citation type="submission" date="2012-11" db="EMBL/GenBank/DDBJ databases">
        <title>Characterization of sex determination and sex differentiation genes in Latimeria.</title>
        <authorList>
            <person name="Forconi M."/>
            <person name="Canapa A."/>
            <person name="Barucca M."/>
            <person name="Biscotti M.A."/>
            <person name="Capriglione T."/>
            <person name="Buonocore F."/>
            <person name="Fausto A.M."/>
            <person name="Makapedua D.M."/>
            <person name="Pallavicini A."/>
            <person name="Gerdol M."/>
            <person name="De Moro G."/>
            <person name="Scapigliati G."/>
            <person name="Olmo E."/>
            <person name="Schartl M."/>
        </authorList>
    </citation>
    <scope>NUCLEOTIDE SEQUENCE</scope>
</reference>
<proteinExistence type="evidence at transcript level"/>
<keyword evidence="3" id="KW-0339">Growth factor</keyword>
<dbReference type="InterPro" id="IPR029034">
    <property type="entry name" value="Cystine-knot_cytokine"/>
</dbReference>
<feature type="signal peptide" evidence="5">
    <location>
        <begin position="1"/>
        <end position="24"/>
    </location>
</feature>
<evidence type="ECO:0000256" key="1">
    <source>
        <dbReference type="ARBA" id="ARBA00004613"/>
    </source>
</evidence>
<feature type="chain" id="PRO_5004065005" evidence="5">
    <location>
        <begin position="25"/>
        <end position="230"/>
    </location>
</feature>
<comment type="subcellular location">
    <subcellularLocation>
        <location evidence="1">Secreted</location>
    </subcellularLocation>
</comment>
<dbReference type="EMBL" id="HF562312">
    <property type="protein sequence ID" value="CCP19133.1"/>
    <property type="molecule type" value="mRNA"/>
</dbReference>
<accession>M5D537</accession>
<dbReference type="Gene3D" id="2.10.90.10">
    <property type="entry name" value="Cystine-knot cytokines"/>
    <property type="match status" value="1"/>
</dbReference>
<dbReference type="CDD" id="cd19379">
    <property type="entry name" value="TGF_beta_GSDF"/>
    <property type="match status" value="1"/>
</dbReference>
<dbReference type="GO" id="GO:0005576">
    <property type="term" value="C:extracellular region"/>
    <property type="evidence" value="ECO:0007669"/>
    <property type="project" value="UniProtKB-SubCell"/>
</dbReference>
<dbReference type="SUPFAM" id="SSF57501">
    <property type="entry name" value="Cystine-knot cytokines"/>
    <property type="match status" value="1"/>
</dbReference>
<dbReference type="GO" id="GO:0008083">
    <property type="term" value="F:growth factor activity"/>
    <property type="evidence" value="ECO:0007669"/>
    <property type="project" value="UniProtKB-KW"/>
</dbReference>
<evidence type="ECO:0000313" key="7">
    <source>
        <dbReference type="EMBL" id="CCP19133.1"/>
    </source>
</evidence>
<feature type="region of interest" description="Disordered" evidence="4">
    <location>
        <begin position="91"/>
        <end position="119"/>
    </location>
</feature>
<protein>
    <submittedName>
        <fullName evidence="7">Gonadal soma derived factor</fullName>
    </submittedName>
</protein>
<feature type="domain" description="TGF-beta family profile" evidence="6">
    <location>
        <begin position="136"/>
        <end position="228"/>
    </location>
</feature>
<evidence type="ECO:0000256" key="5">
    <source>
        <dbReference type="SAM" id="SignalP"/>
    </source>
</evidence>
<gene>
    <name evidence="7" type="primary">gsdf</name>
</gene>
<evidence type="ECO:0000259" key="6">
    <source>
        <dbReference type="Pfam" id="PF00019"/>
    </source>
</evidence>
<evidence type="ECO:0000256" key="3">
    <source>
        <dbReference type="RuleBase" id="RU000354"/>
    </source>
</evidence>
<feature type="compositionally biased region" description="Basic and acidic residues" evidence="4">
    <location>
        <begin position="99"/>
        <end position="108"/>
    </location>
</feature>
<evidence type="ECO:0000256" key="2">
    <source>
        <dbReference type="ARBA" id="ARBA00022525"/>
    </source>
</evidence>
<dbReference type="Pfam" id="PF00019">
    <property type="entry name" value="TGF_beta"/>
    <property type="match status" value="1"/>
</dbReference>
<keyword evidence="2" id="KW-0964">Secreted</keyword>